<feature type="transmembrane region" description="Helical" evidence="1">
    <location>
        <begin position="121"/>
        <end position="144"/>
    </location>
</feature>
<dbReference type="InterPro" id="IPR021529">
    <property type="entry name" value="DUF2798"/>
</dbReference>
<feature type="transmembrane region" description="Helical" evidence="1">
    <location>
        <begin position="12"/>
        <end position="30"/>
    </location>
</feature>
<evidence type="ECO:0000313" key="3">
    <source>
        <dbReference type="Proteomes" id="UP000563838"/>
    </source>
</evidence>
<reference evidence="2 3" key="1">
    <citation type="submission" date="2020-07" db="EMBL/GenBank/DDBJ databases">
        <title>Genomic Encyclopedia of Type Strains, Phase IV (KMG-V): Genome sequencing to study the core and pangenomes of soil and plant-associated prokaryotes.</title>
        <authorList>
            <person name="Whitman W."/>
        </authorList>
    </citation>
    <scope>NUCLEOTIDE SEQUENCE [LARGE SCALE GENOMIC DNA]</scope>
    <source>
        <strain evidence="2 3">A4</strain>
    </source>
</reference>
<sequence length="158" mass="17986">MIINKTENLVHTFFCVCFMAFVMTTYNTFLNQGFSVDTLKDSWLRFPFTFLAAFVLEYFIVGRQGMKLAFKLHQQYHTPFQKKAITSLVIVSGMATIMSLYGSILTVGFSKDLPLTWGHNLAINFVFAYPLIVFVTLPLVGFVFRKIFPIGSLVDIAK</sequence>
<feature type="transmembrane region" description="Helical" evidence="1">
    <location>
        <begin position="42"/>
        <end position="63"/>
    </location>
</feature>
<gene>
    <name evidence="2" type="ORF">HNP87_001852</name>
</gene>
<dbReference type="AlphaFoldDB" id="A0A7J9NKF4"/>
<dbReference type="RefSeq" id="WP_181489375.1">
    <property type="nucleotide sequence ID" value="NZ_JACDUI010000003.1"/>
</dbReference>
<evidence type="ECO:0000256" key="1">
    <source>
        <dbReference type="SAM" id="Phobius"/>
    </source>
</evidence>
<comment type="caution">
    <text evidence="2">The sequence shown here is derived from an EMBL/GenBank/DDBJ whole genome shotgun (WGS) entry which is preliminary data.</text>
</comment>
<dbReference type="Pfam" id="PF11391">
    <property type="entry name" value="DUF2798"/>
    <property type="match status" value="2"/>
</dbReference>
<feature type="transmembrane region" description="Helical" evidence="1">
    <location>
        <begin position="84"/>
        <end position="109"/>
    </location>
</feature>
<dbReference type="EMBL" id="JACDUI010000003">
    <property type="protein sequence ID" value="MBA2841303.1"/>
    <property type="molecule type" value="Genomic_DNA"/>
</dbReference>
<keyword evidence="1" id="KW-1133">Transmembrane helix</keyword>
<keyword evidence="1" id="KW-0472">Membrane</keyword>
<protein>
    <submittedName>
        <fullName evidence="2">Uncharacterized membrane protein YidH (DUF202 family)</fullName>
    </submittedName>
</protein>
<proteinExistence type="predicted"/>
<evidence type="ECO:0000313" key="2">
    <source>
        <dbReference type="EMBL" id="MBA2841303.1"/>
    </source>
</evidence>
<organism evidence="2 3">
    <name type="scientific">Methanococcus maripaludis</name>
    <name type="common">Methanococcus deltae</name>
    <dbReference type="NCBI Taxonomy" id="39152"/>
    <lineage>
        <taxon>Archaea</taxon>
        <taxon>Methanobacteriati</taxon>
        <taxon>Methanobacteriota</taxon>
        <taxon>Methanomada group</taxon>
        <taxon>Methanococci</taxon>
        <taxon>Methanococcales</taxon>
        <taxon>Methanococcaceae</taxon>
        <taxon>Methanococcus</taxon>
    </lineage>
</organism>
<accession>A0A7J9NKF4</accession>
<name>A0A7J9NKF4_METMI</name>
<dbReference type="Proteomes" id="UP000563838">
    <property type="component" value="Unassembled WGS sequence"/>
</dbReference>
<keyword evidence="1" id="KW-0812">Transmembrane</keyword>